<dbReference type="EMBL" id="VVZB01000007">
    <property type="protein sequence ID" value="KAA5381878.1"/>
    <property type="molecule type" value="Genomic_DNA"/>
</dbReference>
<dbReference type="SUPFAM" id="SSF116734">
    <property type="entry name" value="DNA methylase specificity domain"/>
    <property type="match status" value="2"/>
</dbReference>
<reference evidence="8 9" key="2">
    <citation type="journal article" date="2019" name="Nat. Microbiol.">
        <title>Genomic variation and strain-specific functional adaptation in the human gut microbiome during early life.</title>
        <authorList>
            <person name="Vatanen T."/>
            <person name="Plichta D.R."/>
            <person name="Somani J."/>
            <person name="Munch P.C."/>
            <person name="Arthur T.D."/>
            <person name="Hall A.B."/>
            <person name="Rudolf S."/>
            <person name="Oakeley E.J."/>
            <person name="Ke X."/>
            <person name="Young R.A."/>
            <person name="Haiser H.J."/>
            <person name="Kolde R."/>
            <person name="Yassour M."/>
            <person name="Luopajarvi K."/>
            <person name="Siljander H."/>
            <person name="Virtanen S.M."/>
            <person name="Ilonen J."/>
            <person name="Uibo R."/>
            <person name="Tillmann V."/>
            <person name="Mokurov S."/>
            <person name="Dorshakova N."/>
            <person name="Porter J.A."/>
            <person name="McHardy A.C."/>
            <person name="Lahdesmaki H."/>
            <person name="Vlamakis H."/>
            <person name="Huttenhower C."/>
            <person name="Knip M."/>
            <person name="Xavier R.J."/>
        </authorList>
    </citation>
    <scope>NUCLEOTIDE SEQUENCE [LARGE SCALE GENOMIC DNA]</scope>
    <source>
        <strain evidence="8 9">RJX1052</strain>
    </source>
</reference>
<organism evidence="7 11">
    <name type="scientific">Phocaeicola dorei</name>
    <dbReference type="NCBI Taxonomy" id="357276"/>
    <lineage>
        <taxon>Bacteria</taxon>
        <taxon>Pseudomonadati</taxon>
        <taxon>Bacteroidota</taxon>
        <taxon>Bacteroidia</taxon>
        <taxon>Bacteroidales</taxon>
        <taxon>Bacteroidaceae</taxon>
        <taxon>Phocaeicola</taxon>
    </lineage>
</organism>
<dbReference type="Gene3D" id="1.10.287.1120">
    <property type="entry name" value="Bipartite methylase S protein"/>
    <property type="match status" value="1"/>
</dbReference>
<evidence type="ECO:0000259" key="4">
    <source>
        <dbReference type="Pfam" id="PF01420"/>
    </source>
</evidence>
<gene>
    <name evidence="8" type="ORF">E1J06_17720</name>
    <name evidence="7" type="ORF">F2Y51_22200</name>
    <name evidence="6" type="ORF">F2Y58_23450</name>
    <name evidence="5" type="ORF">F2Y61_14260</name>
</gene>
<dbReference type="REBASE" id="127467">
    <property type="entry name" value="S.BdoHS2ORF1760P"/>
</dbReference>
<dbReference type="EMBL" id="VVZA01000034">
    <property type="protein sequence ID" value="KAA5401398.1"/>
    <property type="molecule type" value="Genomic_DNA"/>
</dbReference>
<keyword evidence="7" id="KW-0378">Hydrolase</keyword>
<comment type="caution">
    <text evidence="7">The sequence shown here is derived from an EMBL/GenBank/DDBJ whole genome shotgun (WGS) entry which is preliminary data.</text>
</comment>
<dbReference type="Proteomes" id="UP000441162">
    <property type="component" value="Unassembled WGS sequence"/>
</dbReference>
<dbReference type="InterPro" id="IPR044946">
    <property type="entry name" value="Restrct_endonuc_typeI_TRD_sf"/>
</dbReference>
<evidence type="ECO:0000313" key="6">
    <source>
        <dbReference type="EMBL" id="KAA5391735.1"/>
    </source>
</evidence>
<evidence type="ECO:0000313" key="11">
    <source>
        <dbReference type="Proteomes" id="UP000441162"/>
    </source>
</evidence>
<dbReference type="InterPro" id="IPR000055">
    <property type="entry name" value="Restrct_endonuc_typeI_TRD"/>
</dbReference>
<evidence type="ECO:0000256" key="1">
    <source>
        <dbReference type="ARBA" id="ARBA00010923"/>
    </source>
</evidence>
<dbReference type="GO" id="GO:0004519">
    <property type="term" value="F:endonuclease activity"/>
    <property type="evidence" value="ECO:0007669"/>
    <property type="project" value="UniProtKB-KW"/>
</dbReference>
<dbReference type="GO" id="GO:0003677">
    <property type="term" value="F:DNA binding"/>
    <property type="evidence" value="ECO:0007669"/>
    <property type="project" value="UniProtKB-KW"/>
</dbReference>
<dbReference type="PANTHER" id="PTHR30408:SF12">
    <property type="entry name" value="TYPE I RESTRICTION ENZYME MJAVIII SPECIFICITY SUBUNIT"/>
    <property type="match status" value="1"/>
</dbReference>
<feature type="domain" description="Type I restriction modification DNA specificity" evidence="4">
    <location>
        <begin position="235"/>
        <end position="418"/>
    </location>
</feature>
<sequence length="441" mass="49779">MMKKYDAYKDSGVKWIGEIPNHWEAIKISRVHPIIGSGTTPLSSREDYYSEKGLNWLQTGDLNNGLITETSKKITPKAVDECKMKFYPIHSVVIAMYGATIGKVGLLDIETATNQACCIIVPSKRICPKYTFYSFIIAKEELLLSSFGGGQPNISQDIIRKLKVPVPPLSEQQSIASYLDVKTEKIDKMIAKAEKKIEYLDELKQSLITRAVIRGLNPNAPLKDSGMKWIGEIPEHWKIMPFKYYGKLCKGLTFSKADLTATGVPVMSYGQIHSKENKSVRFFEEGIRFIPRELAKNGDSALVKQGDFIFADTSEDLEGCGNCVYNDTTNPIYAGYHTIIYKTRERDCKYLAYLFRSNVWRSQIRCRVSGIKVYSITQGIMSQVNILLPPMSEQKEISTYLDTKCSKIDHIIATQKKKIAYLQELKQSLITNVVTGKIKVS</sequence>
<evidence type="ECO:0000313" key="5">
    <source>
        <dbReference type="EMBL" id="KAA5381878.1"/>
    </source>
</evidence>
<evidence type="ECO:0000313" key="9">
    <source>
        <dbReference type="Proteomes" id="UP000294834"/>
    </source>
</evidence>
<dbReference type="GO" id="GO:0009307">
    <property type="term" value="P:DNA restriction-modification system"/>
    <property type="evidence" value="ECO:0007669"/>
    <property type="project" value="UniProtKB-KW"/>
</dbReference>
<keyword evidence="2" id="KW-0680">Restriction system</keyword>
<reference evidence="10 11" key="1">
    <citation type="journal article" date="2019" name="Nat. Med.">
        <title>A library of human gut bacterial isolates paired with longitudinal multiomics data enables mechanistic microbiome research.</title>
        <authorList>
            <person name="Poyet M."/>
            <person name="Groussin M."/>
            <person name="Gibbons S.M."/>
            <person name="Avila-Pacheco J."/>
            <person name="Jiang X."/>
            <person name="Kearney S.M."/>
            <person name="Perrotta A.R."/>
            <person name="Berdy B."/>
            <person name="Zhao S."/>
            <person name="Lieberman T.D."/>
            <person name="Swanson P.K."/>
            <person name="Smith M."/>
            <person name="Roesemann S."/>
            <person name="Alexander J.E."/>
            <person name="Rich S.A."/>
            <person name="Livny J."/>
            <person name="Vlamakis H."/>
            <person name="Clish C."/>
            <person name="Bullock K."/>
            <person name="Deik A."/>
            <person name="Scott J."/>
            <person name="Pierce K.A."/>
            <person name="Xavier R.J."/>
            <person name="Alm E.J."/>
        </authorList>
    </citation>
    <scope>NUCLEOTIDE SEQUENCE [LARGE SCALE GENOMIC DNA]</scope>
    <source>
        <strain evidence="6 12">BIOML-A1</strain>
        <strain evidence="7 11">BIOML-A4</strain>
        <strain evidence="5 10">BIOML-A5</strain>
    </source>
</reference>
<dbReference type="Pfam" id="PF01420">
    <property type="entry name" value="Methylase_S"/>
    <property type="match status" value="2"/>
</dbReference>
<evidence type="ECO:0000313" key="12">
    <source>
        <dbReference type="Proteomes" id="UP000481616"/>
    </source>
</evidence>
<keyword evidence="3" id="KW-0238">DNA-binding</keyword>
<dbReference type="PANTHER" id="PTHR30408">
    <property type="entry name" value="TYPE-1 RESTRICTION ENZYME ECOKI SPECIFICITY PROTEIN"/>
    <property type="match status" value="1"/>
</dbReference>
<evidence type="ECO:0000256" key="3">
    <source>
        <dbReference type="ARBA" id="ARBA00023125"/>
    </source>
</evidence>
<evidence type="ECO:0000313" key="7">
    <source>
        <dbReference type="EMBL" id="KAA5401398.1"/>
    </source>
</evidence>
<dbReference type="EMBL" id="SLTX01000001">
    <property type="protein sequence ID" value="TDB09069.1"/>
    <property type="molecule type" value="Genomic_DNA"/>
</dbReference>
<name>A0A0K2HEA0_9BACT</name>
<evidence type="ECO:0000313" key="8">
    <source>
        <dbReference type="EMBL" id="TDB09069.1"/>
    </source>
</evidence>
<proteinExistence type="inferred from homology"/>
<keyword evidence="7" id="KW-0540">Nuclease</keyword>
<dbReference type="AlphaFoldDB" id="A0A0K2HEA0"/>
<dbReference type="RefSeq" id="WP_038611503.1">
    <property type="nucleotide sequence ID" value="NZ_BAABYF010000001.1"/>
</dbReference>
<accession>A0A0K2HEA0</accession>
<comment type="similarity">
    <text evidence="1">Belongs to the type-I restriction system S methylase family.</text>
</comment>
<keyword evidence="7" id="KW-0255">Endonuclease</keyword>
<feature type="domain" description="Type I restriction modification DNA specificity" evidence="4">
    <location>
        <begin position="20"/>
        <end position="193"/>
    </location>
</feature>
<dbReference type="Proteomes" id="UP000481616">
    <property type="component" value="Unassembled WGS sequence"/>
</dbReference>
<dbReference type="EMBL" id="VVYY01000039">
    <property type="protein sequence ID" value="KAA5391735.1"/>
    <property type="molecule type" value="Genomic_DNA"/>
</dbReference>
<protein>
    <submittedName>
        <fullName evidence="7">Restriction endonuclease subunit S</fullName>
    </submittedName>
</protein>
<evidence type="ECO:0000313" key="10">
    <source>
        <dbReference type="Proteomes" id="UP000347681"/>
    </source>
</evidence>
<dbReference type="InterPro" id="IPR052021">
    <property type="entry name" value="Type-I_RS_S_subunit"/>
</dbReference>
<dbReference type="Proteomes" id="UP000347681">
    <property type="component" value="Unassembled WGS sequence"/>
</dbReference>
<evidence type="ECO:0000256" key="2">
    <source>
        <dbReference type="ARBA" id="ARBA00022747"/>
    </source>
</evidence>
<dbReference type="REBASE" id="385343">
    <property type="entry name" value="S1.BdoJR05II"/>
</dbReference>
<dbReference type="Proteomes" id="UP000294834">
    <property type="component" value="Unassembled WGS sequence"/>
</dbReference>
<dbReference type="Gene3D" id="3.90.220.20">
    <property type="entry name" value="DNA methylase specificity domains"/>
    <property type="match status" value="2"/>
</dbReference>
<dbReference type="CDD" id="cd17280">
    <property type="entry name" value="RMtype1_S_MspEN3ORF6650P_TRD2-CR2_like"/>
    <property type="match status" value="1"/>
</dbReference>